<feature type="site" description="Important for substrate specificity" evidence="3">
    <location>
        <position position="71"/>
    </location>
</feature>
<feature type="site" description="Important for substrate specificity" evidence="3">
    <location>
        <position position="12"/>
    </location>
</feature>
<dbReference type="Gene3D" id="3.90.950.10">
    <property type="match status" value="1"/>
</dbReference>
<evidence type="ECO:0000313" key="5">
    <source>
        <dbReference type="Proteomes" id="UP000295632"/>
    </source>
</evidence>
<feature type="site" description="Important for substrate specificity" evidence="3">
    <location>
        <position position="153"/>
    </location>
</feature>
<dbReference type="EMBL" id="SNYJ01000011">
    <property type="protein sequence ID" value="TDQ37958.1"/>
    <property type="molecule type" value="Genomic_DNA"/>
</dbReference>
<dbReference type="InterPro" id="IPR003697">
    <property type="entry name" value="Maf-like"/>
</dbReference>
<dbReference type="HAMAP" id="MF_00528">
    <property type="entry name" value="Maf"/>
    <property type="match status" value="1"/>
</dbReference>
<comment type="cofactor">
    <cofactor evidence="1 3">
        <name>a divalent metal cation</name>
        <dbReference type="ChEBI" id="CHEBI:60240"/>
    </cofactor>
</comment>
<organism evidence="4 5">
    <name type="scientific">Aureibacillus halotolerans</name>
    <dbReference type="NCBI Taxonomy" id="1508390"/>
    <lineage>
        <taxon>Bacteria</taxon>
        <taxon>Bacillati</taxon>
        <taxon>Bacillota</taxon>
        <taxon>Bacilli</taxon>
        <taxon>Bacillales</taxon>
        <taxon>Bacillaceae</taxon>
        <taxon>Aureibacillus</taxon>
    </lineage>
</organism>
<gene>
    <name evidence="4" type="ORF">EV213_11137</name>
</gene>
<dbReference type="GO" id="GO:0009117">
    <property type="term" value="P:nucleotide metabolic process"/>
    <property type="evidence" value="ECO:0007669"/>
    <property type="project" value="UniProtKB-KW"/>
</dbReference>
<dbReference type="Proteomes" id="UP000295632">
    <property type="component" value="Unassembled WGS sequence"/>
</dbReference>
<keyword evidence="3" id="KW-0963">Cytoplasm</keyword>
<dbReference type="SUPFAM" id="SSF52972">
    <property type="entry name" value="ITPase-like"/>
    <property type="match status" value="1"/>
</dbReference>
<evidence type="ECO:0000256" key="2">
    <source>
        <dbReference type="ARBA" id="ARBA00022801"/>
    </source>
</evidence>
<dbReference type="OrthoDB" id="9807767at2"/>
<dbReference type="InterPro" id="IPR029001">
    <property type="entry name" value="ITPase-like_fam"/>
</dbReference>
<sequence>MNTLVLASGSPRRLQLLESFGYACTVIKSTIEETMDETMSPEHIAQELALSKAQDVQRTLDEPRVILAADTLVSQNGRLFGKPGTIDEARACLQLFSGSVHQVTTGVAICDGSQQQLFYQTTDVEFWRLTEEDIERYISTKEPYDKAGGYGIQGMGGLFVKSIKGDYYTVVGLPIAAVYRHLKDFGCLPLVSVDN</sequence>
<protein>
    <recommendedName>
        <fullName evidence="3">dTTP/UTP pyrophosphatase</fullName>
        <shortName evidence="3">dTTPase/UTPase</shortName>
        <ecNumber evidence="3">3.6.1.9</ecNumber>
    </recommendedName>
    <alternativeName>
        <fullName evidence="3">Nucleoside triphosphate pyrophosphatase</fullName>
    </alternativeName>
    <alternativeName>
        <fullName evidence="3">Nucleotide pyrophosphatase</fullName>
        <shortName evidence="3">Nucleotide PPase</shortName>
    </alternativeName>
</protein>
<dbReference type="GO" id="GO:0036221">
    <property type="term" value="F:UTP diphosphatase activity"/>
    <property type="evidence" value="ECO:0007669"/>
    <property type="project" value="RHEA"/>
</dbReference>
<dbReference type="AlphaFoldDB" id="A0A4R6TVV9"/>
<dbReference type="GO" id="GO:0036218">
    <property type="term" value="F:dTTP diphosphatase activity"/>
    <property type="evidence" value="ECO:0007669"/>
    <property type="project" value="RHEA"/>
</dbReference>
<comment type="similarity">
    <text evidence="3">Belongs to the Maf family. YhdE subfamily.</text>
</comment>
<name>A0A4R6TVV9_9BACI</name>
<dbReference type="GO" id="GO:0005737">
    <property type="term" value="C:cytoplasm"/>
    <property type="evidence" value="ECO:0007669"/>
    <property type="project" value="UniProtKB-SubCell"/>
</dbReference>
<comment type="catalytic activity">
    <reaction evidence="3">
        <text>UTP + H2O = UMP + diphosphate + H(+)</text>
        <dbReference type="Rhea" id="RHEA:29395"/>
        <dbReference type="ChEBI" id="CHEBI:15377"/>
        <dbReference type="ChEBI" id="CHEBI:15378"/>
        <dbReference type="ChEBI" id="CHEBI:33019"/>
        <dbReference type="ChEBI" id="CHEBI:46398"/>
        <dbReference type="ChEBI" id="CHEBI:57865"/>
        <dbReference type="EC" id="3.6.1.9"/>
    </reaction>
</comment>
<comment type="caution">
    <text evidence="3">Lacks conserved residue(s) required for the propagation of feature annotation.</text>
</comment>
<keyword evidence="2 3" id="KW-0378">Hydrolase</keyword>
<feature type="active site" description="Proton acceptor" evidence="3">
    <location>
        <position position="70"/>
    </location>
</feature>
<dbReference type="RefSeq" id="WP_133581009.1">
    <property type="nucleotide sequence ID" value="NZ_SNYJ01000011.1"/>
</dbReference>
<evidence type="ECO:0000256" key="1">
    <source>
        <dbReference type="ARBA" id="ARBA00001968"/>
    </source>
</evidence>
<dbReference type="PIRSF" id="PIRSF006305">
    <property type="entry name" value="Maf"/>
    <property type="match status" value="1"/>
</dbReference>
<reference evidence="4 5" key="1">
    <citation type="submission" date="2019-03" db="EMBL/GenBank/DDBJ databases">
        <title>Genomic Encyclopedia of Type Strains, Phase IV (KMG-IV): sequencing the most valuable type-strain genomes for metagenomic binning, comparative biology and taxonomic classification.</title>
        <authorList>
            <person name="Goeker M."/>
        </authorList>
    </citation>
    <scope>NUCLEOTIDE SEQUENCE [LARGE SCALE GENOMIC DNA]</scope>
    <source>
        <strain evidence="4 5">DSM 28697</strain>
    </source>
</reference>
<comment type="caution">
    <text evidence="4">The sequence shown here is derived from an EMBL/GenBank/DDBJ whole genome shotgun (WGS) entry which is preliminary data.</text>
</comment>
<comment type="function">
    <text evidence="3">Nucleoside triphosphate pyrophosphatase that hydrolyzes dTTP and UTP. May have a dual role in cell division arrest and in preventing the incorporation of modified nucleotides into cellular nucleic acids.</text>
</comment>
<keyword evidence="3" id="KW-0546">Nucleotide metabolism</keyword>
<comment type="subcellular location">
    <subcellularLocation>
        <location evidence="3">Cytoplasm</location>
    </subcellularLocation>
</comment>
<evidence type="ECO:0000256" key="3">
    <source>
        <dbReference type="HAMAP-Rule" id="MF_00528"/>
    </source>
</evidence>
<dbReference type="EC" id="3.6.1.9" evidence="3"/>
<accession>A0A4R6TVV9</accession>
<keyword evidence="5" id="KW-1185">Reference proteome</keyword>
<dbReference type="PANTHER" id="PTHR43213">
    <property type="entry name" value="BIFUNCTIONAL DTTP/UTP PYROPHOSPHATASE/METHYLTRANSFERASE PROTEIN-RELATED"/>
    <property type="match status" value="1"/>
</dbReference>
<dbReference type="Pfam" id="PF02545">
    <property type="entry name" value="Maf"/>
    <property type="match status" value="1"/>
</dbReference>
<proteinExistence type="inferred from homology"/>
<dbReference type="PANTHER" id="PTHR43213:SF5">
    <property type="entry name" value="BIFUNCTIONAL DTTP_UTP PYROPHOSPHATASE_METHYLTRANSFERASE PROTEIN-RELATED"/>
    <property type="match status" value="1"/>
</dbReference>
<dbReference type="NCBIfam" id="TIGR00172">
    <property type="entry name" value="maf"/>
    <property type="match status" value="1"/>
</dbReference>
<comment type="catalytic activity">
    <reaction evidence="3">
        <text>dTTP + H2O = dTMP + diphosphate + H(+)</text>
        <dbReference type="Rhea" id="RHEA:28534"/>
        <dbReference type="ChEBI" id="CHEBI:15377"/>
        <dbReference type="ChEBI" id="CHEBI:15378"/>
        <dbReference type="ChEBI" id="CHEBI:33019"/>
        <dbReference type="ChEBI" id="CHEBI:37568"/>
        <dbReference type="ChEBI" id="CHEBI:63528"/>
        <dbReference type="EC" id="3.6.1.9"/>
    </reaction>
</comment>
<evidence type="ECO:0000313" key="4">
    <source>
        <dbReference type="EMBL" id="TDQ37958.1"/>
    </source>
</evidence>
<dbReference type="CDD" id="cd00555">
    <property type="entry name" value="Maf"/>
    <property type="match status" value="1"/>
</dbReference>